<dbReference type="Proteomes" id="UP000051906">
    <property type="component" value="Unassembled WGS sequence"/>
</dbReference>
<keyword evidence="3" id="KW-1185">Reference proteome</keyword>
<gene>
    <name evidence="2" type="ORF">IV54_GL000781</name>
</gene>
<dbReference type="Gene3D" id="3.90.176.10">
    <property type="entry name" value="Toxin ADP-ribosyltransferase, Chain A, domain 1"/>
    <property type="match status" value="1"/>
</dbReference>
<comment type="caution">
    <text evidence="2">The sequence shown here is derived from an EMBL/GenBank/DDBJ whole genome shotgun (WGS) entry which is preliminary data.</text>
</comment>
<dbReference type="PATRIC" id="fig|616990.3.peg.854"/>
<dbReference type="EMBL" id="JQCA01000024">
    <property type="protein sequence ID" value="KRO04756.1"/>
    <property type="molecule type" value="Genomic_DNA"/>
</dbReference>
<dbReference type="AlphaFoldDB" id="A0A0R2LSW4"/>
<dbReference type="InterPro" id="IPR003540">
    <property type="entry name" value="ADP-ribosyltransferase"/>
</dbReference>
<evidence type="ECO:0000313" key="3">
    <source>
        <dbReference type="Proteomes" id="UP000051906"/>
    </source>
</evidence>
<name>A0A0R2LSW4_9LACO</name>
<sequence length="331" mass="36938">MAETLQEVGGSEEELEVNTYKRFVALTMVGLTLGGGVLGVETASAKSKVYTITDRTSQTTTPGTTQVVTDRDVNARSATTDEVVTIPKNTALTIMSHREGHTKVAVGDSNEPLWVNNLAAVTYSTQKITVSKQVRKNLNRQSRKWYKTLSKRQHKVLGRYTGEGSDAINNVLRKPKKRSTTKSRQRVKDLRAALKTFKLKQPMTVYRGTSDWIVNLSLGGKKLKPGAVYRDPGFASTTLSKSVGTDFMSKDLLKINMPAGYHGAYLDPISEYDGEYEYLLNPNTKLVVTKIQKVTIKGRLKVTLKYGKHKHTSTINEDQRYRLITMSLMNK</sequence>
<dbReference type="PROSITE" id="PS51996">
    <property type="entry name" value="TR_MART"/>
    <property type="match status" value="1"/>
</dbReference>
<dbReference type="Pfam" id="PF03496">
    <property type="entry name" value="ADPrib_exo_Tox"/>
    <property type="match status" value="1"/>
</dbReference>
<protein>
    <submittedName>
        <fullName evidence="2">Clostridial binary toxin A</fullName>
    </submittedName>
</protein>
<dbReference type="GO" id="GO:0005576">
    <property type="term" value="C:extracellular region"/>
    <property type="evidence" value="ECO:0007669"/>
    <property type="project" value="InterPro"/>
</dbReference>
<proteinExistence type="predicted"/>
<evidence type="ECO:0000259" key="1">
    <source>
        <dbReference type="Pfam" id="PF03496"/>
    </source>
</evidence>
<accession>A0A0R2LSW4</accession>
<feature type="domain" description="ADP ribosyltransferase" evidence="1">
    <location>
        <begin position="141"/>
        <end position="304"/>
    </location>
</feature>
<organism evidence="2 3">
    <name type="scientific">Levilactobacillus paucivorans</name>
    <dbReference type="NCBI Taxonomy" id="616990"/>
    <lineage>
        <taxon>Bacteria</taxon>
        <taxon>Bacillati</taxon>
        <taxon>Bacillota</taxon>
        <taxon>Bacilli</taxon>
        <taxon>Lactobacillales</taxon>
        <taxon>Lactobacillaceae</taxon>
        <taxon>Levilactobacillus</taxon>
    </lineage>
</organism>
<reference evidence="2 3" key="1">
    <citation type="journal article" date="2015" name="Genome Announc.">
        <title>Expanding the biotechnology potential of lactobacilli through comparative genomics of 213 strains and associated genera.</title>
        <authorList>
            <person name="Sun Z."/>
            <person name="Harris H.M."/>
            <person name="McCann A."/>
            <person name="Guo C."/>
            <person name="Argimon S."/>
            <person name="Zhang W."/>
            <person name="Yang X."/>
            <person name="Jeffery I.B."/>
            <person name="Cooney J.C."/>
            <person name="Kagawa T.F."/>
            <person name="Liu W."/>
            <person name="Song Y."/>
            <person name="Salvetti E."/>
            <person name="Wrobel A."/>
            <person name="Rasinkangas P."/>
            <person name="Parkhill J."/>
            <person name="Rea M.C."/>
            <person name="O'Sullivan O."/>
            <person name="Ritari J."/>
            <person name="Douillard F.P."/>
            <person name="Paul Ross R."/>
            <person name="Yang R."/>
            <person name="Briner A.E."/>
            <person name="Felis G.E."/>
            <person name="de Vos W.M."/>
            <person name="Barrangou R."/>
            <person name="Klaenhammer T.R."/>
            <person name="Caufield P.W."/>
            <person name="Cui Y."/>
            <person name="Zhang H."/>
            <person name="O'Toole P.W."/>
        </authorList>
    </citation>
    <scope>NUCLEOTIDE SEQUENCE [LARGE SCALE GENOMIC DNA]</scope>
    <source>
        <strain evidence="2 3">DSM 22467</strain>
    </source>
</reference>
<dbReference type="SUPFAM" id="SSF56399">
    <property type="entry name" value="ADP-ribosylation"/>
    <property type="match status" value="1"/>
</dbReference>
<evidence type="ECO:0000313" key="2">
    <source>
        <dbReference type="EMBL" id="KRO04756.1"/>
    </source>
</evidence>